<dbReference type="Proteomes" id="UP000800093">
    <property type="component" value="Unassembled WGS sequence"/>
</dbReference>
<dbReference type="AlphaFoldDB" id="A0A9P4KGZ9"/>
<dbReference type="EMBL" id="ML986599">
    <property type="protein sequence ID" value="KAF2266245.1"/>
    <property type="molecule type" value="Genomic_DNA"/>
</dbReference>
<proteinExistence type="predicted"/>
<keyword evidence="2" id="KW-1185">Reference proteome</keyword>
<accession>A0A9P4KGZ9</accession>
<evidence type="ECO:0000313" key="1">
    <source>
        <dbReference type="EMBL" id="KAF2266245.1"/>
    </source>
</evidence>
<organism evidence="1 2">
    <name type="scientific">Lojkania enalia</name>
    <dbReference type="NCBI Taxonomy" id="147567"/>
    <lineage>
        <taxon>Eukaryota</taxon>
        <taxon>Fungi</taxon>
        <taxon>Dikarya</taxon>
        <taxon>Ascomycota</taxon>
        <taxon>Pezizomycotina</taxon>
        <taxon>Dothideomycetes</taxon>
        <taxon>Pleosporomycetidae</taxon>
        <taxon>Pleosporales</taxon>
        <taxon>Pleosporales incertae sedis</taxon>
        <taxon>Lojkania</taxon>
    </lineage>
</organism>
<gene>
    <name evidence="1" type="ORF">CC78DRAFT_152123</name>
</gene>
<comment type="caution">
    <text evidence="1">The sequence shown here is derived from an EMBL/GenBank/DDBJ whole genome shotgun (WGS) entry which is preliminary data.</text>
</comment>
<protein>
    <submittedName>
        <fullName evidence="1">Uncharacterized protein</fullName>
    </submittedName>
</protein>
<name>A0A9P4KGZ9_9PLEO</name>
<evidence type="ECO:0000313" key="2">
    <source>
        <dbReference type="Proteomes" id="UP000800093"/>
    </source>
</evidence>
<sequence length="101" mass="11345">MGFRLTLPNRLERISIALQPKFRTPPSICEEFLSEMPRGKLTIGRSTTKRAQIRLYARSLSTSSFLSVNGGFPSRRRGSILSIHVFAISSSMKDQQTTRDG</sequence>
<reference evidence="2" key="1">
    <citation type="journal article" date="2020" name="Stud. Mycol.">
        <title>101 Dothideomycetes genomes: A test case for predicting lifestyles and emergence of pathogens.</title>
        <authorList>
            <person name="Haridas S."/>
            <person name="Albert R."/>
            <person name="Binder M."/>
            <person name="Bloem J."/>
            <person name="LaButti K."/>
            <person name="Salamov A."/>
            <person name="Andreopoulos B."/>
            <person name="Baker S."/>
            <person name="Barry K."/>
            <person name="Bills G."/>
            <person name="Bluhm B."/>
            <person name="Cannon C."/>
            <person name="Castanera R."/>
            <person name="Culley D."/>
            <person name="Daum C."/>
            <person name="Ezra D."/>
            <person name="Gonzalez J."/>
            <person name="Henrissat B."/>
            <person name="Kuo A."/>
            <person name="Liang C."/>
            <person name="Lipzen A."/>
            <person name="Lutzoni F."/>
            <person name="Magnuson J."/>
            <person name="Mondo S."/>
            <person name="Nolan M."/>
            <person name="Ohm R."/>
            <person name="Pangilinan J."/>
            <person name="Park H.-J."/>
            <person name="Ramirez L."/>
            <person name="Alfaro M."/>
            <person name="Sun H."/>
            <person name="Tritt A."/>
            <person name="Yoshinaga Y."/>
            <person name="Zwiers L.-H."/>
            <person name="Turgeon B."/>
            <person name="Goodwin S."/>
            <person name="Spatafora J."/>
            <person name="Crous P."/>
            <person name="Grigoriev I."/>
        </authorList>
    </citation>
    <scope>NUCLEOTIDE SEQUENCE [LARGE SCALE GENOMIC DNA]</scope>
    <source>
        <strain evidence="2">CBS 304.66</strain>
    </source>
</reference>